<reference evidence="2" key="1">
    <citation type="thesis" date="2021" institute="BYU ScholarsArchive" country="Provo, UT, USA">
        <title>Applications of and Algorithms for Genome Assembly and Genomic Analyses with an Emphasis on Marine Teleosts.</title>
        <authorList>
            <person name="Pickett B.D."/>
        </authorList>
    </citation>
    <scope>NUCLEOTIDE SEQUENCE</scope>
    <source>
        <strain evidence="2">HI-2016</strain>
    </source>
</reference>
<keyword evidence="3" id="KW-1185">Reference proteome</keyword>
<protein>
    <submittedName>
        <fullName evidence="2">Uncharacterized protein</fullName>
    </submittedName>
</protein>
<sequence>MGIQEEKKKRKEPRGWKRTRLPVCHMGNGEMFHRWIFRISLRHASCTISSLSNSHLFPCSFIIIILLFCSPPSARFGAPLHLSPGGYPA</sequence>
<keyword evidence="1" id="KW-1133">Transmembrane helix</keyword>
<comment type="caution">
    <text evidence="2">The sequence shown here is derived from an EMBL/GenBank/DDBJ whole genome shotgun (WGS) entry which is preliminary data.</text>
</comment>
<dbReference type="AlphaFoldDB" id="A0A8T2NA93"/>
<name>A0A8T2NA93_9TELE</name>
<evidence type="ECO:0000313" key="2">
    <source>
        <dbReference type="EMBL" id="KAG9334602.1"/>
    </source>
</evidence>
<feature type="transmembrane region" description="Helical" evidence="1">
    <location>
        <begin position="56"/>
        <end position="74"/>
    </location>
</feature>
<organism evidence="2 3">
    <name type="scientific">Albula glossodonta</name>
    <name type="common">roundjaw bonefish</name>
    <dbReference type="NCBI Taxonomy" id="121402"/>
    <lineage>
        <taxon>Eukaryota</taxon>
        <taxon>Metazoa</taxon>
        <taxon>Chordata</taxon>
        <taxon>Craniata</taxon>
        <taxon>Vertebrata</taxon>
        <taxon>Euteleostomi</taxon>
        <taxon>Actinopterygii</taxon>
        <taxon>Neopterygii</taxon>
        <taxon>Teleostei</taxon>
        <taxon>Albuliformes</taxon>
        <taxon>Albulidae</taxon>
        <taxon>Albula</taxon>
    </lineage>
</organism>
<keyword evidence="1" id="KW-0472">Membrane</keyword>
<keyword evidence="1" id="KW-0812">Transmembrane</keyword>
<feature type="non-terminal residue" evidence="2">
    <location>
        <position position="1"/>
    </location>
</feature>
<dbReference type="Proteomes" id="UP000824540">
    <property type="component" value="Unassembled WGS sequence"/>
</dbReference>
<dbReference type="EMBL" id="JAFBMS010000144">
    <property type="protein sequence ID" value="KAG9334602.1"/>
    <property type="molecule type" value="Genomic_DNA"/>
</dbReference>
<evidence type="ECO:0000313" key="3">
    <source>
        <dbReference type="Proteomes" id="UP000824540"/>
    </source>
</evidence>
<accession>A0A8T2NA93</accession>
<proteinExistence type="predicted"/>
<evidence type="ECO:0000256" key="1">
    <source>
        <dbReference type="SAM" id="Phobius"/>
    </source>
</evidence>
<gene>
    <name evidence="2" type="ORF">JZ751_007424</name>
</gene>